<name>A0ABU7LU22_9PROT</name>
<keyword evidence="5" id="KW-1185">Reference proteome</keyword>
<dbReference type="EMBL" id="JAZDRP010000008">
    <property type="protein sequence ID" value="MEE2527064.1"/>
    <property type="molecule type" value="Genomic_DNA"/>
</dbReference>
<accession>A0ABU7LU22</accession>
<keyword evidence="3" id="KW-0732">Signal</keyword>
<dbReference type="InterPro" id="IPR019734">
    <property type="entry name" value="TPR_rpt"/>
</dbReference>
<evidence type="ECO:0000256" key="3">
    <source>
        <dbReference type="SAM" id="SignalP"/>
    </source>
</evidence>
<dbReference type="Gene3D" id="1.25.40.10">
    <property type="entry name" value="Tetratricopeptide repeat domain"/>
    <property type="match status" value="2"/>
</dbReference>
<sequence length="311" mass="34259">MIIFAVLAAVIGFAMAAFAAWPAAGQSRRWLAPVLTAGVVLVAATAYLASGQPGFAGAPYARQANARMETDPSMLTAAQREERWRDLIREDETNAEAWTQLGRMLARSERELEAINAFQRSLRLELDARTLSYLGETFINLNQGQVTAEAVSAFEEANRLDPDLPEPAFFLGLADFQRDDVESAETRWLDLIARLDARSPYRILIAQQVYQMLSQPRVDAAAVAAAADDPDFDPRTRIVGMIARLQERTDSGEAGFADRLRLVRAYGMMGQDEDAGRVLLEARETFSDNEGAMVILDILLAALAIDEDESE</sequence>
<evidence type="ECO:0000313" key="5">
    <source>
        <dbReference type="Proteomes" id="UP001354971"/>
    </source>
</evidence>
<dbReference type="RefSeq" id="WP_330199728.1">
    <property type="nucleotide sequence ID" value="NZ_JAZDRP010000008.1"/>
</dbReference>
<protein>
    <recommendedName>
        <fullName evidence="6">Tetratricopeptide repeat protein</fullName>
    </recommendedName>
</protein>
<dbReference type="PROSITE" id="PS50005">
    <property type="entry name" value="TPR"/>
    <property type="match status" value="1"/>
</dbReference>
<gene>
    <name evidence="4" type="ORF">V0U79_11855</name>
</gene>
<evidence type="ECO:0000313" key="4">
    <source>
        <dbReference type="EMBL" id="MEE2527064.1"/>
    </source>
</evidence>
<evidence type="ECO:0008006" key="6">
    <source>
        <dbReference type="Google" id="ProtNLM"/>
    </source>
</evidence>
<evidence type="ECO:0000256" key="1">
    <source>
        <dbReference type="PROSITE-ProRule" id="PRU00339"/>
    </source>
</evidence>
<dbReference type="InterPro" id="IPR011990">
    <property type="entry name" value="TPR-like_helical_dom_sf"/>
</dbReference>
<feature type="chain" id="PRO_5045176466" description="Tetratricopeptide repeat protein" evidence="3">
    <location>
        <begin position="20"/>
        <end position="311"/>
    </location>
</feature>
<keyword evidence="2" id="KW-0812">Transmembrane</keyword>
<reference evidence="4 5" key="1">
    <citation type="submission" date="2024-01" db="EMBL/GenBank/DDBJ databases">
        <title>Hyphobacterium bacterium isolated from marine sediment.</title>
        <authorList>
            <person name="Zhao S."/>
        </authorList>
    </citation>
    <scope>NUCLEOTIDE SEQUENCE [LARGE SCALE GENOMIC DNA]</scope>
    <source>
        <strain evidence="5">HN65</strain>
    </source>
</reference>
<keyword evidence="1" id="KW-0802">TPR repeat</keyword>
<evidence type="ECO:0000256" key="2">
    <source>
        <dbReference type="SAM" id="Phobius"/>
    </source>
</evidence>
<feature type="transmembrane region" description="Helical" evidence="2">
    <location>
        <begin position="29"/>
        <end position="49"/>
    </location>
</feature>
<comment type="caution">
    <text evidence="4">The sequence shown here is derived from an EMBL/GenBank/DDBJ whole genome shotgun (WGS) entry which is preliminary data.</text>
</comment>
<dbReference type="Proteomes" id="UP001354971">
    <property type="component" value="Unassembled WGS sequence"/>
</dbReference>
<organism evidence="4 5">
    <name type="scientific">Hyphobacterium lacteum</name>
    <dbReference type="NCBI Taxonomy" id="3116575"/>
    <lineage>
        <taxon>Bacteria</taxon>
        <taxon>Pseudomonadati</taxon>
        <taxon>Pseudomonadota</taxon>
        <taxon>Alphaproteobacteria</taxon>
        <taxon>Maricaulales</taxon>
        <taxon>Maricaulaceae</taxon>
        <taxon>Hyphobacterium</taxon>
    </lineage>
</organism>
<feature type="signal peptide" evidence="3">
    <location>
        <begin position="1"/>
        <end position="19"/>
    </location>
</feature>
<feature type="repeat" description="TPR" evidence="1">
    <location>
        <begin position="95"/>
        <end position="128"/>
    </location>
</feature>
<dbReference type="SUPFAM" id="SSF48452">
    <property type="entry name" value="TPR-like"/>
    <property type="match status" value="1"/>
</dbReference>
<proteinExistence type="predicted"/>
<keyword evidence="2" id="KW-1133">Transmembrane helix</keyword>
<keyword evidence="2" id="KW-0472">Membrane</keyword>